<dbReference type="GO" id="GO:0032543">
    <property type="term" value="P:mitochondrial translation"/>
    <property type="evidence" value="ECO:0007669"/>
    <property type="project" value="InterPro"/>
</dbReference>
<comment type="caution">
    <text evidence="2">The sequence shown here is derived from an EMBL/GenBank/DDBJ whole genome shotgun (WGS) entry which is preliminary data.</text>
</comment>
<proteinExistence type="predicted"/>
<name>A0A8X6N2H2_NEPPI</name>
<dbReference type="InterPro" id="IPR009069">
    <property type="entry name" value="Cys_alpha_HP_mot_SF"/>
</dbReference>
<dbReference type="InterPro" id="IPR033620">
    <property type="entry name" value="Ribosomal_mS37_met"/>
</dbReference>
<keyword evidence="3" id="KW-1185">Reference proteome</keyword>
<dbReference type="GO" id="GO:0005761">
    <property type="term" value="C:mitochondrial ribosome"/>
    <property type="evidence" value="ECO:0007669"/>
    <property type="project" value="InterPro"/>
</dbReference>
<protein>
    <submittedName>
        <fullName evidence="2">CHCH domain-containing protein</fullName>
    </submittedName>
</protein>
<feature type="compositionally biased region" description="Basic and acidic residues" evidence="1">
    <location>
        <begin position="16"/>
        <end position="25"/>
    </location>
</feature>
<feature type="region of interest" description="Disordered" evidence="1">
    <location>
        <begin position="1"/>
        <end position="25"/>
    </location>
</feature>
<dbReference type="SUPFAM" id="SSF47072">
    <property type="entry name" value="Cysteine alpha-hairpin motif"/>
    <property type="match status" value="1"/>
</dbReference>
<reference evidence="2" key="1">
    <citation type="submission" date="2020-08" db="EMBL/GenBank/DDBJ databases">
        <title>Multicomponent nature underlies the extraordinary mechanical properties of spider dragline silk.</title>
        <authorList>
            <person name="Kono N."/>
            <person name="Nakamura H."/>
            <person name="Mori M."/>
            <person name="Yoshida Y."/>
            <person name="Ohtoshi R."/>
            <person name="Malay A.D."/>
            <person name="Moran D.A.P."/>
            <person name="Tomita M."/>
            <person name="Numata K."/>
            <person name="Arakawa K."/>
        </authorList>
    </citation>
    <scope>NUCLEOTIDE SEQUENCE</scope>
</reference>
<accession>A0A8X6N2H2</accession>
<dbReference type="AlphaFoldDB" id="A0A8X6N2H2"/>
<dbReference type="PANTHER" id="PTHR31278">
    <property type="entry name" value="CHCHD1"/>
    <property type="match status" value="1"/>
</dbReference>
<dbReference type="EMBL" id="BMAW01053296">
    <property type="protein sequence ID" value="GFS90397.1"/>
    <property type="molecule type" value="Genomic_DNA"/>
</dbReference>
<dbReference type="Proteomes" id="UP000887013">
    <property type="component" value="Unassembled WGS sequence"/>
</dbReference>
<organism evidence="2 3">
    <name type="scientific">Nephila pilipes</name>
    <name type="common">Giant wood spider</name>
    <name type="synonym">Nephila maculata</name>
    <dbReference type="NCBI Taxonomy" id="299642"/>
    <lineage>
        <taxon>Eukaryota</taxon>
        <taxon>Metazoa</taxon>
        <taxon>Ecdysozoa</taxon>
        <taxon>Arthropoda</taxon>
        <taxon>Chelicerata</taxon>
        <taxon>Arachnida</taxon>
        <taxon>Araneae</taxon>
        <taxon>Araneomorphae</taxon>
        <taxon>Entelegynae</taxon>
        <taxon>Araneoidea</taxon>
        <taxon>Nephilidae</taxon>
        <taxon>Nephila</taxon>
    </lineage>
</organism>
<dbReference type="PANTHER" id="PTHR31278:SF2">
    <property type="entry name" value="SMALL RIBOSOMAL SUBUNIT PROTEIN MS37"/>
    <property type="match status" value="1"/>
</dbReference>
<dbReference type="OrthoDB" id="5825849at2759"/>
<evidence type="ECO:0000313" key="2">
    <source>
        <dbReference type="EMBL" id="GFS90397.1"/>
    </source>
</evidence>
<dbReference type="GO" id="GO:0005654">
    <property type="term" value="C:nucleoplasm"/>
    <property type="evidence" value="ECO:0007669"/>
    <property type="project" value="TreeGrafter"/>
</dbReference>
<dbReference type="GO" id="GO:0003723">
    <property type="term" value="F:RNA binding"/>
    <property type="evidence" value="ECO:0007669"/>
    <property type="project" value="TreeGrafter"/>
</dbReference>
<sequence length="128" mass="14964">MALPLWTKLPKRGRRPQPEKKTPFREEWPMVLDNAVSTRRGKTKDAACLKETLAFITCLKDNNNMQELCKTQGEAVQNCYHNYLAYKEELRNRKKKVTDFVPGISAKDMDPVQLNRFLSHFPHAFKKK</sequence>
<evidence type="ECO:0000313" key="3">
    <source>
        <dbReference type="Proteomes" id="UP000887013"/>
    </source>
</evidence>
<evidence type="ECO:0000256" key="1">
    <source>
        <dbReference type="SAM" id="MobiDB-lite"/>
    </source>
</evidence>
<dbReference type="PROSITE" id="PS51808">
    <property type="entry name" value="CHCH"/>
    <property type="match status" value="1"/>
</dbReference>
<gene>
    <name evidence="2" type="primary">AVEN_227295_1</name>
    <name evidence="2" type="ORF">NPIL_137681</name>
</gene>